<dbReference type="AlphaFoldDB" id="A0A9I9CKI8"/>
<dbReference type="EnsemblPlants" id="MELO3C005087.2.1">
    <property type="protein sequence ID" value="MELO3C005087.2.1"/>
    <property type="gene ID" value="MELO3C005087.2"/>
</dbReference>
<organism evidence="2">
    <name type="scientific">Cucumis melo</name>
    <name type="common">Muskmelon</name>
    <dbReference type="NCBI Taxonomy" id="3656"/>
    <lineage>
        <taxon>Eukaryota</taxon>
        <taxon>Viridiplantae</taxon>
        <taxon>Streptophyta</taxon>
        <taxon>Embryophyta</taxon>
        <taxon>Tracheophyta</taxon>
        <taxon>Spermatophyta</taxon>
        <taxon>Magnoliopsida</taxon>
        <taxon>eudicotyledons</taxon>
        <taxon>Gunneridae</taxon>
        <taxon>Pentapetalae</taxon>
        <taxon>rosids</taxon>
        <taxon>fabids</taxon>
        <taxon>Cucurbitales</taxon>
        <taxon>Cucurbitaceae</taxon>
        <taxon>Benincaseae</taxon>
        <taxon>Cucumis</taxon>
    </lineage>
</organism>
<reference evidence="2" key="1">
    <citation type="submission" date="2023-03" db="UniProtKB">
        <authorList>
            <consortium name="EnsemblPlants"/>
        </authorList>
    </citation>
    <scope>IDENTIFICATION</scope>
</reference>
<proteinExistence type="predicted"/>
<evidence type="ECO:0000256" key="1">
    <source>
        <dbReference type="SAM" id="MobiDB-lite"/>
    </source>
</evidence>
<dbReference type="Gramene" id="MELO3C005087.2.1">
    <property type="protein sequence ID" value="MELO3C005087.2.1"/>
    <property type="gene ID" value="MELO3C005087.2"/>
</dbReference>
<name>A0A9I9CKI8_CUCME</name>
<feature type="region of interest" description="Disordered" evidence="1">
    <location>
        <begin position="1"/>
        <end position="31"/>
    </location>
</feature>
<sequence length="80" mass="8758">MSPDEVMGTQTARTSDGRNVSSESKRKRGGQSLENGDIICIAIEYVINNLTVLLTCPSYNGKTQAQHGKRSFDSYRSSSN</sequence>
<protein>
    <recommendedName>
        <fullName evidence="3">Retrotransposon protein</fullName>
    </recommendedName>
</protein>
<evidence type="ECO:0008006" key="3">
    <source>
        <dbReference type="Google" id="ProtNLM"/>
    </source>
</evidence>
<feature type="compositionally biased region" description="Polar residues" evidence="1">
    <location>
        <begin position="8"/>
        <end position="22"/>
    </location>
</feature>
<feature type="region of interest" description="Disordered" evidence="1">
    <location>
        <begin position="60"/>
        <end position="80"/>
    </location>
</feature>
<evidence type="ECO:0000313" key="2">
    <source>
        <dbReference type="EnsemblPlants" id="MELO3C005087.2.1"/>
    </source>
</evidence>
<accession>A0A9I9CKI8</accession>